<sequence>MPRSSTGSRLLPLCRQQKCLGPALALGNGRDEDRALTGPRCFLTANGLRAMWEVSKDAPLYKIGALLSNQLACQLSGSCVDRARVYHFAYSAVLDSSERQQMSTLGWSGAGMQECDGGGNGKPAGKRHHPVKIRECTRRESKPDRCGGRFGNWTRPNFRGRFHTGFRTWPITSQFQIIAYLKRSKGRRFAPRCLRYGRSSDRLSRWAFVSKSVSLELRQRQMSQQRQIKNNQKKNITVVKSTTEVYVFGKQFSYFNQPLRIRKHQHGSYVIRVQTVNTCPRVIQPIKAGADGRTAFRHLGGKLRHSARACCVSSRSKQLLHLCITKYSATKSVPRVTDLANFSVISTLASHQGEPSSIQSLVGSPDFRDWESCRALPLVGGFSRGSPVSPAPSFRRHFIFTSITLVGSQDLAVKSRPNLFTHSPSDKEIFKTDLLELHWSVVLNYSFTTETLAHRSDEALGVSATVARIAPSLFDLGRAPTYLACCQVSPGTARGSVMCQQCREDFWDSCNTAQALILRVAAVFAAALSVNGGDTALMSGPGSGIASQPALRCLPSRATEAGLAGTKQCVQRGRLKAVARVAGNSFLYAGARNISPRARYVFQEKNYHPVYLSPLTLQNDFHSVDIRKSRTGTVVVRDWLTGVTWSMRRTREEGGQSKFRGLQQPRGAHTWRTLQNDFHSVDIRKSRTGTVVVRDWLTGSKFRGLQQPRGAHTWRTLQNDFHSVDIRKSRTGTVVVRDWLTGSKFRGLQQPRGAHTWRTLQNDFHSVDIRKSRTGTVVVRDWLTGSKFRGLQQPRGAHTWRTLQNDFHSVDIRKSRTGTVVVRDWLTGFRGLQQPRGAHTWRTAGMPSGREAWSSLNEPPSQRRLDSTVTCILEPQMFVHWLLPHGVDSVTSHLAVRHSLLVSLQVCYWLTVVQGVSNNLRSNYKVHFSVHVFDVYLVLK</sequence>
<protein>
    <submittedName>
        <fullName evidence="1">Uncharacterized protein</fullName>
    </submittedName>
</protein>
<name>A0ABQ9G7W9_9NEOP</name>
<dbReference type="Proteomes" id="UP001159363">
    <property type="component" value="Chromosome 13"/>
</dbReference>
<keyword evidence="2" id="KW-1185">Reference proteome</keyword>
<evidence type="ECO:0000313" key="2">
    <source>
        <dbReference type="Proteomes" id="UP001159363"/>
    </source>
</evidence>
<evidence type="ECO:0000313" key="1">
    <source>
        <dbReference type="EMBL" id="KAJ8868535.1"/>
    </source>
</evidence>
<gene>
    <name evidence="1" type="ORF">PR048_030063</name>
</gene>
<accession>A0ABQ9G7W9</accession>
<proteinExistence type="predicted"/>
<dbReference type="EMBL" id="JARBHB010000014">
    <property type="protein sequence ID" value="KAJ8868535.1"/>
    <property type="molecule type" value="Genomic_DNA"/>
</dbReference>
<comment type="caution">
    <text evidence="1">The sequence shown here is derived from an EMBL/GenBank/DDBJ whole genome shotgun (WGS) entry which is preliminary data.</text>
</comment>
<reference evidence="1 2" key="1">
    <citation type="submission" date="2023-02" db="EMBL/GenBank/DDBJ databases">
        <title>LHISI_Scaffold_Assembly.</title>
        <authorList>
            <person name="Stuart O.P."/>
            <person name="Cleave R."/>
            <person name="Magrath M.J.L."/>
            <person name="Mikheyev A.S."/>
        </authorList>
    </citation>
    <scope>NUCLEOTIDE SEQUENCE [LARGE SCALE GENOMIC DNA]</scope>
    <source>
        <strain evidence="1">Daus_M_001</strain>
        <tissue evidence="1">Leg muscle</tissue>
    </source>
</reference>
<organism evidence="1 2">
    <name type="scientific">Dryococelus australis</name>
    <dbReference type="NCBI Taxonomy" id="614101"/>
    <lineage>
        <taxon>Eukaryota</taxon>
        <taxon>Metazoa</taxon>
        <taxon>Ecdysozoa</taxon>
        <taxon>Arthropoda</taxon>
        <taxon>Hexapoda</taxon>
        <taxon>Insecta</taxon>
        <taxon>Pterygota</taxon>
        <taxon>Neoptera</taxon>
        <taxon>Polyneoptera</taxon>
        <taxon>Phasmatodea</taxon>
        <taxon>Verophasmatodea</taxon>
        <taxon>Anareolatae</taxon>
        <taxon>Phasmatidae</taxon>
        <taxon>Eurycanthinae</taxon>
        <taxon>Dryococelus</taxon>
    </lineage>
</organism>